<sequence length="397" mass="43514">MMNRLYYQDAYLQTFPARAIRQEYDEAGRLFAVLNQTAFYPTGGGQPHDTGTLQGIAVVDVEEAQGEIRHYIADKLPKGEISGQIDWKRRFDHMQQHAGQHILSAAFSDLLGMPTVAFHLGRETVTIDLKTPSLAPEQALQAEALANQAVLENRSITARWLHLQDALALPLRKQPSVTEDIRVVIIDDFDYNGCGGTHPRSTGEVGPIKILGWERHKGNIRLEFACGWRVLRLMDAKQGILQEAVRLLNSPEQDIPEKLQLLLTAQKNTEKALQEANHRLLAAEAADLLRQAENSRIAAAFHDRSMQELAKLASLITGQHESAVVLLASKNGDVLQCVCTKGKQAAGDMNALLKEALLLINGKGGGNAASARGGGPSILTAEEFLQSLTDLLKQQTS</sequence>
<dbReference type="InterPro" id="IPR051335">
    <property type="entry name" value="Alanyl-tRNA_Editing_Enzymes"/>
</dbReference>
<dbReference type="InterPro" id="IPR009000">
    <property type="entry name" value="Transl_B-barrel_sf"/>
</dbReference>
<dbReference type="InterPro" id="IPR012947">
    <property type="entry name" value="tRNA_SAD"/>
</dbReference>
<dbReference type="RefSeq" id="WP_254759248.1">
    <property type="nucleotide sequence ID" value="NZ_JANCLT010000005.1"/>
</dbReference>
<evidence type="ECO:0000313" key="6">
    <source>
        <dbReference type="EMBL" id="MCP8969119.1"/>
    </source>
</evidence>
<evidence type="ECO:0000256" key="2">
    <source>
        <dbReference type="ARBA" id="ARBA00004496"/>
    </source>
</evidence>
<keyword evidence="7" id="KW-1185">Reference proteome</keyword>
<dbReference type="SUPFAM" id="SSF50447">
    <property type="entry name" value="Translation proteins"/>
    <property type="match status" value="1"/>
</dbReference>
<comment type="subcellular location">
    <subcellularLocation>
        <location evidence="2">Cytoplasm</location>
    </subcellularLocation>
</comment>
<dbReference type="Pfam" id="PF02272">
    <property type="entry name" value="DHHA1"/>
    <property type="match status" value="1"/>
</dbReference>
<name>A0AA41X562_9BACI</name>
<dbReference type="Proteomes" id="UP001156102">
    <property type="component" value="Unassembled WGS sequence"/>
</dbReference>
<keyword evidence="4" id="KW-0862">Zinc</keyword>
<comment type="cofactor">
    <cofactor evidence="1">
        <name>Zn(2+)</name>
        <dbReference type="ChEBI" id="CHEBI:29105"/>
    </cofactor>
</comment>
<dbReference type="PANTHER" id="PTHR43462:SF1">
    <property type="entry name" value="ALANYL-TRNA EDITING PROTEIN AARSD1"/>
    <property type="match status" value="1"/>
</dbReference>
<dbReference type="GO" id="GO:0005737">
    <property type="term" value="C:cytoplasm"/>
    <property type="evidence" value="ECO:0007669"/>
    <property type="project" value="UniProtKB-SubCell"/>
</dbReference>
<evidence type="ECO:0000256" key="3">
    <source>
        <dbReference type="ARBA" id="ARBA00022723"/>
    </source>
</evidence>
<reference evidence="6" key="1">
    <citation type="submission" date="2022-07" db="EMBL/GenBank/DDBJ databases">
        <authorList>
            <person name="Li W.-J."/>
            <person name="Deng Q.-Q."/>
        </authorList>
    </citation>
    <scope>NUCLEOTIDE SEQUENCE</scope>
    <source>
        <strain evidence="6">SYSU M60031</strain>
    </source>
</reference>
<dbReference type="Gene3D" id="3.30.980.10">
    <property type="entry name" value="Threonyl-trna Synthetase, Chain A, domain 2"/>
    <property type="match status" value="1"/>
</dbReference>
<organism evidence="6 7">
    <name type="scientific">Ectobacillus ponti</name>
    <dbReference type="NCBI Taxonomy" id="2961894"/>
    <lineage>
        <taxon>Bacteria</taxon>
        <taxon>Bacillati</taxon>
        <taxon>Bacillota</taxon>
        <taxon>Bacilli</taxon>
        <taxon>Bacillales</taxon>
        <taxon>Bacillaceae</taxon>
        <taxon>Ectobacillus</taxon>
    </lineage>
</organism>
<comment type="caution">
    <text evidence="6">The sequence shown here is derived from an EMBL/GenBank/DDBJ whole genome shotgun (WGS) entry which is preliminary data.</text>
</comment>
<dbReference type="AlphaFoldDB" id="A0AA41X562"/>
<evidence type="ECO:0000313" key="7">
    <source>
        <dbReference type="Proteomes" id="UP001156102"/>
    </source>
</evidence>
<dbReference type="InterPro" id="IPR018165">
    <property type="entry name" value="Ala-tRNA-synth_IIc_core"/>
</dbReference>
<dbReference type="InterPro" id="IPR018163">
    <property type="entry name" value="Thr/Ala-tRNA-synth_IIc_edit"/>
</dbReference>
<dbReference type="EMBL" id="JANCLT010000005">
    <property type="protein sequence ID" value="MCP8969119.1"/>
    <property type="molecule type" value="Genomic_DNA"/>
</dbReference>
<dbReference type="GO" id="GO:0005524">
    <property type="term" value="F:ATP binding"/>
    <property type="evidence" value="ECO:0007669"/>
    <property type="project" value="InterPro"/>
</dbReference>
<dbReference type="InterPro" id="IPR003156">
    <property type="entry name" value="DHHA1_dom"/>
</dbReference>
<keyword evidence="3" id="KW-0479">Metal-binding</keyword>
<gene>
    <name evidence="6" type="ORF">NK662_11265</name>
</gene>
<dbReference type="SUPFAM" id="SSF55186">
    <property type="entry name" value="ThrRS/AlaRS common domain"/>
    <property type="match status" value="1"/>
</dbReference>
<dbReference type="SMART" id="SM00863">
    <property type="entry name" value="tRNA_SAD"/>
    <property type="match status" value="1"/>
</dbReference>
<dbReference type="GO" id="GO:0046872">
    <property type="term" value="F:metal ion binding"/>
    <property type="evidence" value="ECO:0007669"/>
    <property type="project" value="UniProtKB-KW"/>
</dbReference>
<evidence type="ECO:0000259" key="5">
    <source>
        <dbReference type="PROSITE" id="PS50860"/>
    </source>
</evidence>
<evidence type="ECO:0000256" key="4">
    <source>
        <dbReference type="ARBA" id="ARBA00022833"/>
    </source>
</evidence>
<dbReference type="PANTHER" id="PTHR43462">
    <property type="entry name" value="ALANYL-TRNA EDITING PROTEIN"/>
    <property type="match status" value="1"/>
</dbReference>
<dbReference type="Pfam" id="PF07973">
    <property type="entry name" value="tRNA_SAD"/>
    <property type="match status" value="1"/>
</dbReference>
<dbReference type="GO" id="GO:0006419">
    <property type="term" value="P:alanyl-tRNA aminoacylation"/>
    <property type="evidence" value="ECO:0007669"/>
    <property type="project" value="InterPro"/>
</dbReference>
<dbReference type="Gene3D" id="2.40.30.130">
    <property type="match status" value="1"/>
</dbReference>
<dbReference type="GO" id="GO:0003676">
    <property type="term" value="F:nucleic acid binding"/>
    <property type="evidence" value="ECO:0007669"/>
    <property type="project" value="InterPro"/>
</dbReference>
<evidence type="ECO:0000256" key="1">
    <source>
        <dbReference type="ARBA" id="ARBA00001947"/>
    </source>
</evidence>
<protein>
    <submittedName>
        <fullName evidence="6">DHHA1 domain-containing protein</fullName>
    </submittedName>
</protein>
<dbReference type="Gene3D" id="3.10.310.40">
    <property type="match status" value="1"/>
</dbReference>
<feature type="domain" description="Alanyl-transfer RNA synthetases family profile" evidence="5">
    <location>
        <begin position="1"/>
        <end position="236"/>
    </location>
</feature>
<dbReference type="GO" id="GO:0002161">
    <property type="term" value="F:aminoacyl-tRNA deacylase activity"/>
    <property type="evidence" value="ECO:0007669"/>
    <property type="project" value="UniProtKB-ARBA"/>
</dbReference>
<accession>A0AA41X562</accession>
<proteinExistence type="predicted"/>
<dbReference type="GO" id="GO:0004813">
    <property type="term" value="F:alanine-tRNA ligase activity"/>
    <property type="evidence" value="ECO:0007669"/>
    <property type="project" value="InterPro"/>
</dbReference>
<dbReference type="PROSITE" id="PS50860">
    <property type="entry name" value="AA_TRNA_LIGASE_II_ALA"/>
    <property type="match status" value="1"/>
</dbReference>